<feature type="compositionally biased region" description="Basic and acidic residues" evidence="7">
    <location>
        <begin position="516"/>
        <end position="546"/>
    </location>
</feature>
<feature type="compositionally biased region" description="Basic and acidic residues" evidence="7">
    <location>
        <begin position="796"/>
        <end position="806"/>
    </location>
</feature>
<feature type="compositionally biased region" description="Basic and acidic residues" evidence="7">
    <location>
        <begin position="554"/>
        <end position="584"/>
    </location>
</feature>
<name>A0AAE1EU56_PETCI</name>
<dbReference type="NCBIfam" id="TIGR01297">
    <property type="entry name" value="CDF"/>
    <property type="match status" value="1"/>
</dbReference>
<feature type="region of interest" description="Disordered" evidence="7">
    <location>
        <begin position="480"/>
        <end position="584"/>
    </location>
</feature>
<organism evidence="10 11">
    <name type="scientific">Petrolisthes cinctipes</name>
    <name type="common">Flat porcelain crab</name>
    <dbReference type="NCBI Taxonomy" id="88211"/>
    <lineage>
        <taxon>Eukaryota</taxon>
        <taxon>Metazoa</taxon>
        <taxon>Ecdysozoa</taxon>
        <taxon>Arthropoda</taxon>
        <taxon>Crustacea</taxon>
        <taxon>Multicrustacea</taxon>
        <taxon>Malacostraca</taxon>
        <taxon>Eumalacostraca</taxon>
        <taxon>Eucarida</taxon>
        <taxon>Decapoda</taxon>
        <taxon>Pleocyemata</taxon>
        <taxon>Anomura</taxon>
        <taxon>Galatheoidea</taxon>
        <taxon>Porcellanidae</taxon>
        <taxon>Petrolisthes</taxon>
    </lineage>
</organism>
<feature type="region of interest" description="Disordered" evidence="7">
    <location>
        <begin position="894"/>
        <end position="921"/>
    </location>
</feature>
<feature type="compositionally biased region" description="Low complexity" evidence="7">
    <location>
        <begin position="642"/>
        <end position="693"/>
    </location>
</feature>
<dbReference type="PANTHER" id="PTHR45820">
    <property type="entry name" value="FI23527P1"/>
    <property type="match status" value="1"/>
</dbReference>
<dbReference type="Gene3D" id="1.20.1510.10">
    <property type="entry name" value="Cation efflux protein transmembrane domain"/>
    <property type="match status" value="1"/>
</dbReference>
<feature type="compositionally biased region" description="Polar residues" evidence="7">
    <location>
        <begin position="723"/>
        <end position="752"/>
    </location>
</feature>
<accession>A0AAE1EU56</accession>
<protein>
    <recommendedName>
        <fullName evidence="9">Cation efflux protein transmembrane domain-containing protein</fullName>
    </recommendedName>
</protein>
<evidence type="ECO:0000256" key="8">
    <source>
        <dbReference type="SAM" id="Phobius"/>
    </source>
</evidence>
<feature type="transmembrane region" description="Helical" evidence="8">
    <location>
        <begin position="234"/>
        <end position="257"/>
    </location>
</feature>
<evidence type="ECO:0000256" key="6">
    <source>
        <dbReference type="ARBA" id="ARBA00023136"/>
    </source>
</evidence>
<keyword evidence="5 8" id="KW-1133">Transmembrane helix</keyword>
<feature type="transmembrane region" description="Helical" evidence="8">
    <location>
        <begin position="126"/>
        <end position="149"/>
    </location>
</feature>
<comment type="caution">
    <text evidence="10">The sequence shown here is derived from an EMBL/GenBank/DDBJ whole genome shotgun (WGS) entry which is preliminary data.</text>
</comment>
<dbReference type="GO" id="GO:0005385">
    <property type="term" value="F:zinc ion transmembrane transporter activity"/>
    <property type="evidence" value="ECO:0007669"/>
    <property type="project" value="TreeGrafter"/>
</dbReference>
<evidence type="ECO:0000256" key="3">
    <source>
        <dbReference type="ARBA" id="ARBA00022692"/>
    </source>
</evidence>
<dbReference type="InterPro" id="IPR002524">
    <property type="entry name" value="Cation_efflux"/>
</dbReference>
<feature type="compositionally biased region" description="Low complexity" evidence="7">
    <location>
        <begin position="808"/>
        <end position="823"/>
    </location>
</feature>
<feature type="transmembrane region" description="Helical" evidence="8">
    <location>
        <begin position="161"/>
        <end position="178"/>
    </location>
</feature>
<feature type="region of interest" description="Disordered" evidence="7">
    <location>
        <begin position="626"/>
        <end position="845"/>
    </location>
</feature>
<keyword evidence="11" id="KW-1185">Reference proteome</keyword>
<dbReference type="Proteomes" id="UP001286313">
    <property type="component" value="Unassembled WGS sequence"/>
</dbReference>
<keyword evidence="3 8" id="KW-0812">Transmembrane</keyword>
<keyword evidence="6 8" id="KW-0472">Membrane</keyword>
<dbReference type="InterPro" id="IPR027469">
    <property type="entry name" value="Cation_efflux_TMD_sf"/>
</dbReference>
<dbReference type="GO" id="GO:0006882">
    <property type="term" value="P:intracellular zinc ion homeostasis"/>
    <property type="evidence" value="ECO:0007669"/>
    <property type="project" value="TreeGrafter"/>
</dbReference>
<evidence type="ECO:0000313" key="11">
    <source>
        <dbReference type="Proteomes" id="UP001286313"/>
    </source>
</evidence>
<evidence type="ECO:0000256" key="7">
    <source>
        <dbReference type="SAM" id="MobiDB-lite"/>
    </source>
</evidence>
<evidence type="ECO:0000259" key="9">
    <source>
        <dbReference type="Pfam" id="PF01545"/>
    </source>
</evidence>
<evidence type="ECO:0000256" key="4">
    <source>
        <dbReference type="ARBA" id="ARBA00022833"/>
    </source>
</evidence>
<dbReference type="EMBL" id="JAWQEG010004473">
    <property type="protein sequence ID" value="KAK3861522.1"/>
    <property type="molecule type" value="Genomic_DNA"/>
</dbReference>
<dbReference type="InterPro" id="IPR058533">
    <property type="entry name" value="Cation_efflux_TM"/>
</dbReference>
<feature type="compositionally biased region" description="Low complexity" evidence="7">
    <location>
        <begin position="483"/>
        <end position="494"/>
    </location>
</feature>
<dbReference type="GO" id="GO:0010312">
    <property type="term" value="P:detoxification of zinc ion"/>
    <property type="evidence" value="ECO:0007669"/>
    <property type="project" value="TreeGrafter"/>
</dbReference>
<proteinExistence type="inferred from homology"/>
<reference evidence="10" key="1">
    <citation type="submission" date="2023-10" db="EMBL/GenBank/DDBJ databases">
        <title>Genome assemblies of two species of porcelain crab, Petrolisthes cinctipes and Petrolisthes manimaculis (Anomura: Porcellanidae).</title>
        <authorList>
            <person name="Angst P."/>
        </authorList>
    </citation>
    <scope>NUCLEOTIDE SEQUENCE</scope>
    <source>
        <strain evidence="10">PB745_01</strain>
        <tissue evidence="10">Gill</tissue>
    </source>
</reference>
<feature type="compositionally biased region" description="Polar residues" evidence="7">
    <location>
        <begin position="895"/>
        <end position="904"/>
    </location>
</feature>
<feature type="transmembrane region" description="Helical" evidence="8">
    <location>
        <begin position="313"/>
        <end position="332"/>
    </location>
</feature>
<evidence type="ECO:0000256" key="2">
    <source>
        <dbReference type="ARBA" id="ARBA00008873"/>
    </source>
</evidence>
<evidence type="ECO:0000256" key="1">
    <source>
        <dbReference type="ARBA" id="ARBA00004141"/>
    </source>
</evidence>
<dbReference type="GO" id="GO:0016020">
    <property type="term" value="C:membrane"/>
    <property type="evidence" value="ECO:0007669"/>
    <property type="project" value="UniProtKB-SubCell"/>
</dbReference>
<feature type="compositionally biased region" description="Polar residues" evidence="7">
    <location>
        <begin position="702"/>
        <end position="715"/>
    </location>
</feature>
<feature type="domain" description="Cation efflux protein transmembrane" evidence="9">
    <location>
        <begin position="128"/>
        <end position="370"/>
    </location>
</feature>
<feature type="compositionally biased region" description="Low complexity" evidence="7">
    <location>
        <begin position="773"/>
        <end position="789"/>
    </location>
</feature>
<feature type="compositionally biased region" description="Basic and acidic residues" evidence="7">
    <location>
        <begin position="906"/>
        <end position="921"/>
    </location>
</feature>
<evidence type="ECO:0000256" key="5">
    <source>
        <dbReference type="ARBA" id="ARBA00022989"/>
    </source>
</evidence>
<dbReference type="SUPFAM" id="SSF161111">
    <property type="entry name" value="Cation efflux protein transmembrane domain-like"/>
    <property type="match status" value="1"/>
</dbReference>
<feature type="transmembrane region" description="Helical" evidence="8">
    <location>
        <begin position="190"/>
        <end position="214"/>
    </location>
</feature>
<dbReference type="PANTHER" id="PTHR45820:SF9">
    <property type="entry name" value="FI23527P1"/>
    <property type="match status" value="1"/>
</dbReference>
<dbReference type="AlphaFoldDB" id="A0AAE1EU56"/>
<evidence type="ECO:0000313" key="10">
    <source>
        <dbReference type="EMBL" id="KAK3861522.1"/>
    </source>
</evidence>
<sequence>MAVEGKIAAVEGTSMMGVEGGKKCIEGRKELLEGGRKGVEGKEELMEGAGRKGVEGKKELMEGAGRKGVEGNKKELLEGGRKGVEGKKELLEGGRKGVEGKKELLEGAGRKGVEGKKELLRQIPRVKLWLVFALTGAFTVMLLAAAHITHSLTLRVEAYHALYNLLSLIGCLLTMKLCSGPQSLHNTFGWARLEVLSMMTTLLFLLALCFSVVIESVQTAVHAGHQDAMHHPLSVMTLGGVGLCLNALVFVLIGGYTHHQGCFLEMRDSGSVWVGRQVTQEAVQAGRRMLSSNDLRAGGVSRPPRAIQVAREVLRDALGLVLVIVCAAVVYWDDGGTVALYIDPALAITSSASLVWFSYPYGRECGQILLQTIPGHIDVEAFQTRVLEQFPAIVNIHHLHIWTFTPSKVVATAHVVFSNPRVYLATQPALKQFFMDEGITKVTIQPECLTAQSGSSHDPPECLLRCQQEGCHERDCCPQSHMPPLLTSVTTTHPTTRRRGSKESGKNEGVDEEEGKPDVNWRRQTEELVKRQEAAEGGRQTERYQETDIYVSKTSDERRYSERLSDSHQQEKTDRLENTLETEGERSCIPVNMRNKEEEEKEDVYSSAINEESVVDSRVIHPEGVTLTPDSVPEQQHHHDNTTTTTTTPYNTITNTNTTHNTTNYNNNTITTSTPNTTNANYTNTTTTPYTTNTDHHHYEIKTSSTSEHNTNLEHNTSRHQHTSNNNTSEGDHTSQQYESTSNTSEQHLNTFQQQQQQQQHITQESTSKENPSNTSENTNQQFNQQENTSDPDNTIPDHDTSHQDFRNTSQQQQQQHHNTSSSYNTSEQQHRWTDQGGNKTDLQHMDHNTQLLPSSDRVVNEETLRQPHQATPTDEVVNEATDLLQLHSDKVVNETASQQQQPLPRSDKVMNEVEPLIKKE</sequence>
<feature type="compositionally biased region" description="Polar residues" evidence="7">
    <location>
        <begin position="761"/>
        <end position="772"/>
    </location>
</feature>
<comment type="similarity">
    <text evidence="2">Belongs to the cation diffusion facilitator (CDF) transporter (TC 2.A.4) family. SLC30A subfamily.</text>
</comment>
<comment type="subcellular location">
    <subcellularLocation>
        <location evidence="1">Membrane</location>
        <topology evidence="1">Multi-pass membrane protein</topology>
    </subcellularLocation>
</comment>
<dbReference type="Pfam" id="PF01545">
    <property type="entry name" value="Cation_efflux"/>
    <property type="match status" value="1"/>
</dbReference>
<keyword evidence="4" id="KW-0862">Zinc</keyword>
<gene>
    <name evidence="10" type="ORF">Pcinc_032530</name>
</gene>